<dbReference type="Gene3D" id="2.40.70.10">
    <property type="entry name" value="Acid Proteases"/>
    <property type="match status" value="2"/>
</dbReference>
<dbReference type="Pfam" id="PF14543">
    <property type="entry name" value="TAXi_N"/>
    <property type="match status" value="1"/>
</dbReference>
<proteinExistence type="inferred from homology"/>
<evidence type="ECO:0000256" key="3">
    <source>
        <dbReference type="ARBA" id="ARBA00022729"/>
    </source>
</evidence>
<evidence type="ECO:0000256" key="5">
    <source>
        <dbReference type="ARBA" id="ARBA00022801"/>
    </source>
</evidence>
<dbReference type="PRINTS" id="PR00792">
    <property type="entry name" value="PEPSIN"/>
</dbReference>
<evidence type="ECO:0000256" key="9">
    <source>
        <dbReference type="SAM" id="SignalP"/>
    </source>
</evidence>
<dbReference type="FunFam" id="2.40.70.10:FF:000021">
    <property type="entry name" value="Aspartyl protease AED1"/>
    <property type="match status" value="1"/>
</dbReference>
<evidence type="ECO:0000259" key="10">
    <source>
        <dbReference type="PROSITE" id="PS51767"/>
    </source>
</evidence>
<evidence type="ECO:0000256" key="2">
    <source>
        <dbReference type="ARBA" id="ARBA00022670"/>
    </source>
</evidence>
<keyword evidence="5 8" id="KW-0378">Hydrolase</keyword>
<sequence length="465" mass="50042">MAIFSDSFFNCWVLLLFSTLSCSLFVSGVKLDAEYVVKMQPLQPSTVCSLSKDSNLSRLLTVIHRYGPCSPLQTEEKPSHEQIIDKDRTRVDSLHHRLSTASNIAGKDGLLDVSIPAHTGNLLSTGNYIVNVGIGTPKQDFSVVFDTGSDVSWFQCNPCNDCYLQNDPLFEPAKSSTYSSIGCGSSECTQLDTHSCSANAECRYDIEYSDNSRSTGNFGRDTLTLSPSDLLPNFTFGCGDSNSGLFGRADGLIGLGREKSSLISQASQKYGAIFSYCLPSLSSSTGYLSIGSGSAVPPNVRYTRMVSYASDSSSYYVKLVRIKVGGKKLDISQTVLSGAGTVMDSGTVITRLPQAAYSAMRAVFRQHMTHYKAAPALSILDTCYNVSGHDEVWVPAVELVFDSGASLNLGFDGIMYGSPSQACLAFAGNTKADEVSIIGNTQQRKFTVVYDISDQRIGFGANGCS</sequence>
<feature type="domain" description="Peptidase A1" evidence="10">
    <location>
        <begin position="128"/>
        <end position="460"/>
    </location>
</feature>
<dbReference type="InterPro" id="IPR001461">
    <property type="entry name" value="Aspartic_peptidase_A1"/>
</dbReference>
<protein>
    <submittedName>
        <fullName evidence="12">Aspartyl protease family protein At5g10770-like</fullName>
    </submittedName>
</protein>
<dbReference type="RefSeq" id="XP_020096847.1">
    <property type="nucleotide sequence ID" value="XM_020241258.1"/>
</dbReference>
<dbReference type="FunFam" id="2.40.70.10:FF:000013">
    <property type="entry name" value="Aspartyl protease AED1"/>
    <property type="match status" value="1"/>
</dbReference>
<dbReference type="InterPro" id="IPR001969">
    <property type="entry name" value="Aspartic_peptidase_AS"/>
</dbReference>
<feature type="active site" evidence="7">
    <location>
        <position position="344"/>
    </location>
</feature>
<dbReference type="PANTHER" id="PTHR13683">
    <property type="entry name" value="ASPARTYL PROTEASES"/>
    <property type="match status" value="1"/>
</dbReference>
<dbReference type="InterPro" id="IPR032799">
    <property type="entry name" value="TAXi_C"/>
</dbReference>
<feature type="signal peptide" evidence="9">
    <location>
        <begin position="1"/>
        <end position="28"/>
    </location>
</feature>
<name>A0A6P5FMG8_ANACO</name>
<dbReference type="InterPro" id="IPR032861">
    <property type="entry name" value="TAXi_N"/>
</dbReference>
<dbReference type="InterPro" id="IPR021109">
    <property type="entry name" value="Peptidase_aspartic_dom_sf"/>
</dbReference>
<keyword evidence="3 9" id="KW-0732">Signal</keyword>
<evidence type="ECO:0000313" key="11">
    <source>
        <dbReference type="Proteomes" id="UP000515123"/>
    </source>
</evidence>
<dbReference type="Pfam" id="PF14541">
    <property type="entry name" value="TAXi_C"/>
    <property type="match status" value="1"/>
</dbReference>
<dbReference type="OrthoDB" id="2747330at2759"/>
<feature type="chain" id="PRO_5027774976" evidence="9">
    <location>
        <begin position="29"/>
        <end position="465"/>
    </location>
</feature>
<dbReference type="CDD" id="cd05472">
    <property type="entry name" value="cnd41_like"/>
    <property type="match status" value="1"/>
</dbReference>
<dbReference type="InterPro" id="IPR033873">
    <property type="entry name" value="CND41-like"/>
</dbReference>
<dbReference type="PROSITE" id="PS51767">
    <property type="entry name" value="PEPTIDASE_A1"/>
    <property type="match status" value="1"/>
</dbReference>
<evidence type="ECO:0000256" key="8">
    <source>
        <dbReference type="RuleBase" id="RU000454"/>
    </source>
</evidence>
<keyword evidence="4 8" id="KW-0064">Aspartyl protease</keyword>
<comment type="similarity">
    <text evidence="1 8">Belongs to the peptidase A1 family.</text>
</comment>
<evidence type="ECO:0000256" key="4">
    <source>
        <dbReference type="ARBA" id="ARBA00022750"/>
    </source>
</evidence>
<evidence type="ECO:0000256" key="6">
    <source>
        <dbReference type="ARBA" id="ARBA00023157"/>
    </source>
</evidence>
<dbReference type="Proteomes" id="UP000515123">
    <property type="component" value="Linkage group 10"/>
</dbReference>
<keyword evidence="11" id="KW-1185">Reference proteome</keyword>
<organism evidence="11 12">
    <name type="scientific">Ananas comosus</name>
    <name type="common">Pineapple</name>
    <name type="synonym">Ananas ananas</name>
    <dbReference type="NCBI Taxonomy" id="4615"/>
    <lineage>
        <taxon>Eukaryota</taxon>
        <taxon>Viridiplantae</taxon>
        <taxon>Streptophyta</taxon>
        <taxon>Embryophyta</taxon>
        <taxon>Tracheophyta</taxon>
        <taxon>Spermatophyta</taxon>
        <taxon>Magnoliopsida</taxon>
        <taxon>Liliopsida</taxon>
        <taxon>Poales</taxon>
        <taxon>Bromeliaceae</taxon>
        <taxon>Bromelioideae</taxon>
        <taxon>Ananas</taxon>
    </lineage>
</organism>
<dbReference type="PROSITE" id="PS00141">
    <property type="entry name" value="ASP_PROTEASE"/>
    <property type="match status" value="1"/>
</dbReference>
<dbReference type="AlphaFoldDB" id="A0A6P5FMG8"/>
<dbReference type="GeneID" id="109715996"/>
<keyword evidence="2 8" id="KW-0645">Protease</keyword>
<keyword evidence="6" id="KW-1015">Disulfide bond</keyword>
<dbReference type="InterPro" id="IPR033121">
    <property type="entry name" value="PEPTIDASE_A1"/>
</dbReference>
<evidence type="ECO:0000313" key="12">
    <source>
        <dbReference type="RefSeq" id="XP_020096847.1"/>
    </source>
</evidence>
<evidence type="ECO:0000256" key="7">
    <source>
        <dbReference type="PIRSR" id="PIRSR601461-1"/>
    </source>
</evidence>
<accession>A0A6P5FMG8</accession>
<dbReference type="GO" id="GO:0004190">
    <property type="term" value="F:aspartic-type endopeptidase activity"/>
    <property type="evidence" value="ECO:0007669"/>
    <property type="project" value="UniProtKB-KW"/>
</dbReference>
<gene>
    <name evidence="12" type="primary">LOC109715996</name>
</gene>
<dbReference type="GO" id="GO:0006508">
    <property type="term" value="P:proteolysis"/>
    <property type="evidence" value="ECO:0007669"/>
    <property type="project" value="UniProtKB-KW"/>
</dbReference>
<feature type="active site" evidence="7">
    <location>
        <position position="146"/>
    </location>
</feature>
<dbReference type="SUPFAM" id="SSF50630">
    <property type="entry name" value="Acid proteases"/>
    <property type="match status" value="1"/>
</dbReference>
<reference evidence="12" key="2">
    <citation type="submission" date="2025-08" db="UniProtKB">
        <authorList>
            <consortium name="RefSeq"/>
        </authorList>
    </citation>
    <scope>IDENTIFICATION</scope>
    <source>
        <tissue evidence="12">Leaf</tissue>
    </source>
</reference>
<reference evidence="11" key="1">
    <citation type="journal article" date="2015" name="Nat. Genet.">
        <title>The pineapple genome and the evolution of CAM photosynthesis.</title>
        <authorList>
            <person name="Ming R."/>
            <person name="VanBuren R."/>
            <person name="Wai C.M."/>
            <person name="Tang H."/>
            <person name="Schatz M.C."/>
            <person name="Bowers J.E."/>
            <person name="Lyons E."/>
            <person name="Wang M.L."/>
            <person name="Chen J."/>
            <person name="Biggers E."/>
            <person name="Zhang J."/>
            <person name="Huang L."/>
            <person name="Zhang L."/>
            <person name="Miao W."/>
            <person name="Zhang J."/>
            <person name="Ye Z."/>
            <person name="Miao C."/>
            <person name="Lin Z."/>
            <person name="Wang H."/>
            <person name="Zhou H."/>
            <person name="Yim W.C."/>
            <person name="Priest H.D."/>
            <person name="Zheng C."/>
            <person name="Woodhouse M."/>
            <person name="Edger P.P."/>
            <person name="Guyot R."/>
            <person name="Guo H.B."/>
            <person name="Guo H."/>
            <person name="Zheng G."/>
            <person name="Singh R."/>
            <person name="Sharma A."/>
            <person name="Min X."/>
            <person name="Zheng Y."/>
            <person name="Lee H."/>
            <person name="Gurtowski J."/>
            <person name="Sedlazeck F.J."/>
            <person name="Harkess A."/>
            <person name="McKain M.R."/>
            <person name="Liao Z."/>
            <person name="Fang J."/>
            <person name="Liu J."/>
            <person name="Zhang X."/>
            <person name="Zhang Q."/>
            <person name="Hu W."/>
            <person name="Qin Y."/>
            <person name="Wang K."/>
            <person name="Chen L.Y."/>
            <person name="Shirley N."/>
            <person name="Lin Y.R."/>
            <person name="Liu L.Y."/>
            <person name="Hernandez A.G."/>
            <person name="Wright C.L."/>
            <person name="Bulone V."/>
            <person name="Tuskan G.A."/>
            <person name="Heath K."/>
            <person name="Zee F."/>
            <person name="Moore P.H."/>
            <person name="Sunkar R."/>
            <person name="Leebens-Mack J.H."/>
            <person name="Mockler T."/>
            <person name="Bennetzen J.L."/>
            <person name="Freeling M."/>
            <person name="Sankoff D."/>
            <person name="Paterson A.H."/>
            <person name="Zhu X."/>
            <person name="Yang X."/>
            <person name="Smith J.A."/>
            <person name="Cushman J.C."/>
            <person name="Paull R.E."/>
            <person name="Yu Q."/>
        </authorList>
    </citation>
    <scope>NUCLEOTIDE SEQUENCE [LARGE SCALE GENOMIC DNA]</scope>
    <source>
        <strain evidence="11">cv. F153</strain>
    </source>
</reference>
<dbReference type="PANTHER" id="PTHR13683:SF750">
    <property type="entry name" value="ASPARTYL PROTEASE AED1"/>
    <property type="match status" value="1"/>
</dbReference>
<evidence type="ECO:0000256" key="1">
    <source>
        <dbReference type="ARBA" id="ARBA00007447"/>
    </source>
</evidence>